<dbReference type="PANTHER" id="PTHR35004:SF7">
    <property type="entry name" value="INTEGRASE PROTEIN"/>
    <property type="match status" value="1"/>
</dbReference>
<comment type="caution">
    <text evidence="2">The sequence shown here is derived from an EMBL/GenBank/DDBJ whole genome shotgun (WGS) entry which is preliminary data.</text>
</comment>
<proteinExistence type="predicted"/>
<dbReference type="PANTHER" id="PTHR35004">
    <property type="entry name" value="TRANSPOSASE RV3428C-RELATED"/>
    <property type="match status" value="1"/>
</dbReference>
<evidence type="ECO:0000313" key="2">
    <source>
        <dbReference type="EMBL" id="TWB86043.1"/>
    </source>
</evidence>
<keyword evidence="3" id="KW-1185">Reference proteome</keyword>
<evidence type="ECO:0000259" key="1">
    <source>
        <dbReference type="Pfam" id="PF22483"/>
    </source>
</evidence>
<organism evidence="2 3">
    <name type="scientific">Bradyrhizobium macuxiense</name>
    <dbReference type="NCBI Taxonomy" id="1755647"/>
    <lineage>
        <taxon>Bacteria</taxon>
        <taxon>Pseudomonadati</taxon>
        <taxon>Pseudomonadota</taxon>
        <taxon>Alphaproteobacteria</taxon>
        <taxon>Hyphomicrobiales</taxon>
        <taxon>Nitrobacteraceae</taxon>
        <taxon>Bradyrhizobium</taxon>
    </lineage>
</organism>
<dbReference type="Pfam" id="PF22483">
    <property type="entry name" value="Mu-transpos_C_2"/>
    <property type="match status" value="1"/>
</dbReference>
<dbReference type="EMBL" id="VITY01000030">
    <property type="protein sequence ID" value="TWB86043.1"/>
    <property type="molecule type" value="Genomic_DNA"/>
</dbReference>
<gene>
    <name evidence="2" type="ORF">FBZ93_1306</name>
</gene>
<dbReference type="Proteomes" id="UP000321304">
    <property type="component" value="Unassembled WGS sequence"/>
</dbReference>
<accession>A0A560KS02</accession>
<name>A0A560KS02_9BRAD</name>
<dbReference type="AlphaFoldDB" id="A0A560KS02"/>
<protein>
    <submittedName>
        <fullName evidence="2">Integrase-like protein</fullName>
    </submittedName>
</protein>
<evidence type="ECO:0000313" key="3">
    <source>
        <dbReference type="Proteomes" id="UP000321304"/>
    </source>
</evidence>
<dbReference type="InterPro" id="IPR054353">
    <property type="entry name" value="IstA-like_C"/>
</dbReference>
<sequence length="368" mass="42041">MLKAAPGVRPVATFEEMLRRHPELGVGIRRTLERRIHALRAIHGEEQEVIFRQTHEVGQVGQSDFTDMGELGVTIASAPLDHRVYHFRLAYCGFEYAHVVLGGESFIALAEGLQNAMWSLGGAPREHRTDSLSAAFCNLDRNARDDLTRRYEDLRAYCGMRPSRNNRGIAHENGAIESSHGHLKRTIADALLLRGTADFDDLAAYRGFIDEIVSCRKARNDKRIDYERATLQALPDRRTSDYEKVIVRATSSGGFTLRKVFYTVPSRLIGHQLRVRLYDDRLDVFVGGTHLVTLPRGRPHPNGKHDQVVDYRHVIHSLRRKPMTLLNLVYRDRLFPREAYQRTFDSLRERLPDKKACRLMVDLLALGH</sequence>
<reference evidence="2 3" key="1">
    <citation type="submission" date="2019-06" db="EMBL/GenBank/DDBJ databases">
        <title>Genomic Encyclopedia of Type Strains, Phase IV (KMG-V): Genome sequencing to study the core and pangenomes of soil and plant-associated prokaryotes.</title>
        <authorList>
            <person name="Whitman W."/>
        </authorList>
    </citation>
    <scope>NUCLEOTIDE SEQUENCE [LARGE SCALE GENOMIC DNA]</scope>
    <source>
        <strain evidence="2 3">BR 10355</strain>
    </source>
</reference>
<feature type="domain" description="Transposase for insertion sequence element IS21-like C-terminal" evidence="1">
    <location>
        <begin position="234"/>
        <end position="292"/>
    </location>
</feature>